<dbReference type="AlphaFoldDB" id="A0A1E3NGN7"/>
<dbReference type="InterPro" id="IPR040079">
    <property type="entry name" value="Glutathione_S-Trfase"/>
</dbReference>
<dbReference type="Proteomes" id="UP000094455">
    <property type="component" value="Unassembled WGS sequence"/>
</dbReference>
<dbReference type="Pfam" id="PF02798">
    <property type="entry name" value="GST_N"/>
    <property type="match status" value="1"/>
</dbReference>
<dbReference type="Pfam" id="PF00043">
    <property type="entry name" value="GST_C"/>
    <property type="match status" value="1"/>
</dbReference>
<dbReference type="InterPro" id="IPR004045">
    <property type="entry name" value="Glutathione_S-Trfase_N"/>
</dbReference>
<dbReference type="STRING" id="763406.A0A1E3NGN7"/>
<dbReference type="InterPro" id="IPR036249">
    <property type="entry name" value="Thioredoxin-like_sf"/>
</dbReference>
<proteinExistence type="inferred from homology"/>
<name>A0A1E3NGN7_9ASCO</name>
<dbReference type="CDD" id="cd03044">
    <property type="entry name" value="GST_N_EF1Bgamma"/>
    <property type="match status" value="1"/>
</dbReference>
<dbReference type="SFLD" id="SFLDS00019">
    <property type="entry name" value="Glutathione_Transferase_(cytos"/>
    <property type="match status" value="1"/>
</dbReference>
<dbReference type="GeneID" id="30176683"/>
<dbReference type="PROSITE" id="PS50405">
    <property type="entry name" value="GST_CTER"/>
    <property type="match status" value="1"/>
</dbReference>
<dbReference type="GO" id="GO:0005634">
    <property type="term" value="C:nucleus"/>
    <property type="evidence" value="ECO:0007669"/>
    <property type="project" value="TreeGrafter"/>
</dbReference>
<dbReference type="GO" id="GO:0005737">
    <property type="term" value="C:cytoplasm"/>
    <property type="evidence" value="ECO:0007669"/>
    <property type="project" value="TreeGrafter"/>
</dbReference>
<sequence length="197" mass="22220">MSKGTLFIKPASPRSNWLDALVKTLNIDVDVVDYSKSEEYAKLFPLKKTPAFADSEGYELTEVLAIIEYLFSLASDKTLRGVTNKDQAQVMRWLSYVNQDMVNTWVDYLFVAKTEDAKKAASEQQAEQLAYINSELATRSWLAVDGYVTVADEYFFSWYAGFADVAGGITSAKYPYLTKWHETMKAKDVVAKSLSKL</sequence>
<dbReference type="SUPFAM" id="SSF52833">
    <property type="entry name" value="Thioredoxin-like"/>
    <property type="match status" value="1"/>
</dbReference>
<comment type="similarity">
    <text evidence="1">Belongs to the GST superfamily.</text>
</comment>
<dbReference type="InterPro" id="IPR010987">
    <property type="entry name" value="Glutathione-S-Trfase_C-like"/>
</dbReference>
<dbReference type="FunFam" id="3.40.30.10:FF:000142">
    <property type="entry name" value="Elongation factor 1 gamma"/>
    <property type="match status" value="1"/>
</dbReference>
<feature type="domain" description="GST C-terminal" evidence="2">
    <location>
        <begin position="83"/>
        <end position="197"/>
    </location>
</feature>
<protein>
    <recommendedName>
        <fullName evidence="2">GST C-terminal domain-containing protein</fullName>
    </recommendedName>
</protein>
<dbReference type="GO" id="GO:0006414">
    <property type="term" value="P:translational elongation"/>
    <property type="evidence" value="ECO:0007669"/>
    <property type="project" value="TreeGrafter"/>
</dbReference>
<dbReference type="PANTHER" id="PTHR43986:SF1">
    <property type="entry name" value="ELONGATION FACTOR 1-GAMMA"/>
    <property type="match status" value="1"/>
</dbReference>
<keyword evidence="4" id="KW-1185">Reference proteome</keyword>
<dbReference type="InterPro" id="IPR004046">
    <property type="entry name" value="GST_C"/>
</dbReference>
<dbReference type="EMBL" id="KV454005">
    <property type="protein sequence ID" value="ODQ45284.1"/>
    <property type="molecule type" value="Genomic_DNA"/>
</dbReference>
<dbReference type="InterPro" id="IPR036282">
    <property type="entry name" value="Glutathione-S-Trfase_C_sf"/>
</dbReference>
<evidence type="ECO:0000256" key="1">
    <source>
        <dbReference type="RuleBase" id="RU003494"/>
    </source>
</evidence>
<evidence type="ECO:0000313" key="3">
    <source>
        <dbReference type="EMBL" id="ODQ45284.1"/>
    </source>
</evidence>
<evidence type="ECO:0000313" key="4">
    <source>
        <dbReference type="Proteomes" id="UP000094455"/>
    </source>
</evidence>
<dbReference type="SUPFAM" id="SSF47616">
    <property type="entry name" value="GST C-terminal domain-like"/>
    <property type="match status" value="1"/>
</dbReference>
<organism evidence="3 4">
    <name type="scientific">Pichia membranifaciens NRRL Y-2026</name>
    <dbReference type="NCBI Taxonomy" id="763406"/>
    <lineage>
        <taxon>Eukaryota</taxon>
        <taxon>Fungi</taxon>
        <taxon>Dikarya</taxon>
        <taxon>Ascomycota</taxon>
        <taxon>Saccharomycotina</taxon>
        <taxon>Pichiomycetes</taxon>
        <taxon>Pichiales</taxon>
        <taxon>Pichiaceae</taxon>
        <taxon>Pichia</taxon>
    </lineage>
</organism>
<reference evidence="3 4" key="1">
    <citation type="journal article" date="2016" name="Proc. Natl. Acad. Sci. U.S.A.">
        <title>Comparative genomics of biotechnologically important yeasts.</title>
        <authorList>
            <person name="Riley R."/>
            <person name="Haridas S."/>
            <person name="Wolfe K.H."/>
            <person name="Lopes M.R."/>
            <person name="Hittinger C.T."/>
            <person name="Goeker M."/>
            <person name="Salamov A.A."/>
            <person name="Wisecaver J.H."/>
            <person name="Long T.M."/>
            <person name="Calvey C.H."/>
            <person name="Aerts A.L."/>
            <person name="Barry K.W."/>
            <person name="Choi C."/>
            <person name="Clum A."/>
            <person name="Coughlan A.Y."/>
            <person name="Deshpande S."/>
            <person name="Douglass A.P."/>
            <person name="Hanson S.J."/>
            <person name="Klenk H.-P."/>
            <person name="LaButti K.M."/>
            <person name="Lapidus A."/>
            <person name="Lindquist E.A."/>
            <person name="Lipzen A.M."/>
            <person name="Meier-Kolthoff J.P."/>
            <person name="Ohm R.A."/>
            <person name="Otillar R.P."/>
            <person name="Pangilinan J.L."/>
            <person name="Peng Y."/>
            <person name="Rokas A."/>
            <person name="Rosa C.A."/>
            <person name="Scheuner C."/>
            <person name="Sibirny A.A."/>
            <person name="Slot J.C."/>
            <person name="Stielow J.B."/>
            <person name="Sun H."/>
            <person name="Kurtzman C.P."/>
            <person name="Blackwell M."/>
            <person name="Grigoriev I.V."/>
            <person name="Jeffries T.W."/>
        </authorList>
    </citation>
    <scope>NUCLEOTIDE SEQUENCE [LARGE SCALE GENOMIC DNA]</scope>
    <source>
        <strain evidence="3 4">NRRL Y-2026</strain>
    </source>
</reference>
<dbReference type="PANTHER" id="PTHR43986">
    <property type="entry name" value="ELONGATION FACTOR 1-GAMMA"/>
    <property type="match status" value="1"/>
</dbReference>
<dbReference type="Gene3D" id="1.20.1050.10">
    <property type="match status" value="1"/>
</dbReference>
<dbReference type="Gene3D" id="3.40.30.10">
    <property type="entry name" value="Glutaredoxin"/>
    <property type="match status" value="1"/>
</dbReference>
<evidence type="ECO:0000259" key="2">
    <source>
        <dbReference type="PROSITE" id="PS50405"/>
    </source>
</evidence>
<accession>A0A1E3NGN7</accession>
<dbReference type="OrthoDB" id="249703at2759"/>
<gene>
    <name evidence="3" type="ORF">PICMEDRAFT_13011</name>
</gene>
<dbReference type="InterPro" id="IPR050802">
    <property type="entry name" value="EF-GSTs"/>
</dbReference>
<dbReference type="RefSeq" id="XP_019016397.1">
    <property type="nucleotide sequence ID" value="XM_019159996.1"/>
</dbReference>